<dbReference type="Proteomes" id="UP001367508">
    <property type="component" value="Unassembled WGS sequence"/>
</dbReference>
<protein>
    <submittedName>
        <fullName evidence="1">Uncharacterized protein</fullName>
    </submittedName>
</protein>
<comment type="caution">
    <text evidence="1">The sequence shown here is derived from an EMBL/GenBank/DDBJ whole genome shotgun (WGS) entry which is preliminary data.</text>
</comment>
<reference evidence="1 2" key="1">
    <citation type="submission" date="2024-01" db="EMBL/GenBank/DDBJ databases">
        <title>The genomes of 5 underutilized Papilionoideae crops provide insights into root nodulation and disease resistanc.</title>
        <authorList>
            <person name="Jiang F."/>
        </authorList>
    </citation>
    <scope>NUCLEOTIDE SEQUENCE [LARGE SCALE GENOMIC DNA]</scope>
    <source>
        <strain evidence="1">LVBAO_FW01</strain>
        <tissue evidence="1">Leaves</tissue>
    </source>
</reference>
<name>A0AAN9JY67_CANGL</name>
<gene>
    <name evidence="1" type="ORF">VNO77_44245</name>
</gene>
<accession>A0AAN9JY67</accession>
<keyword evidence="2" id="KW-1185">Reference proteome</keyword>
<evidence type="ECO:0000313" key="2">
    <source>
        <dbReference type="Proteomes" id="UP001367508"/>
    </source>
</evidence>
<sequence length="242" mass="27938">MPSNHTSRWAMLRSHSLVHIPNDLILFRSSMAITFPRRLMVALFNFEAPLNLLYHDALDLELLLRTLRQTLLTFFWQTWVATANGIRLPWYKALGRSWLHDRMQSLEAWWPSQHELCEPLRLEPCNVHFSTVTLGDPLSRRGTNLNSELEAWEAPIYFKTAPTTSLGESTIEILSARSGRHRFAQSSMGANLCFCNLFILYAITMQLHRQEAAPISPLGSISPSWFLRRYTSPFRSKLLNHS</sequence>
<dbReference type="AlphaFoldDB" id="A0AAN9JY67"/>
<dbReference type="EMBL" id="JAYMYQ010000011">
    <property type="protein sequence ID" value="KAK7306316.1"/>
    <property type="molecule type" value="Genomic_DNA"/>
</dbReference>
<proteinExistence type="predicted"/>
<organism evidence="1 2">
    <name type="scientific">Canavalia gladiata</name>
    <name type="common">Sword bean</name>
    <name type="synonym">Dolichos gladiatus</name>
    <dbReference type="NCBI Taxonomy" id="3824"/>
    <lineage>
        <taxon>Eukaryota</taxon>
        <taxon>Viridiplantae</taxon>
        <taxon>Streptophyta</taxon>
        <taxon>Embryophyta</taxon>
        <taxon>Tracheophyta</taxon>
        <taxon>Spermatophyta</taxon>
        <taxon>Magnoliopsida</taxon>
        <taxon>eudicotyledons</taxon>
        <taxon>Gunneridae</taxon>
        <taxon>Pentapetalae</taxon>
        <taxon>rosids</taxon>
        <taxon>fabids</taxon>
        <taxon>Fabales</taxon>
        <taxon>Fabaceae</taxon>
        <taxon>Papilionoideae</taxon>
        <taxon>50 kb inversion clade</taxon>
        <taxon>NPAAA clade</taxon>
        <taxon>indigoferoid/millettioid clade</taxon>
        <taxon>Phaseoleae</taxon>
        <taxon>Canavalia</taxon>
    </lineage>
</organism>
<evidence type="ECO:0000313" key="1">
    <source>
        <dbReference type="EMBL" id="KAK7306316.1"/>
    </source>
</evidence>